<evidence type="ECO:0000313" key="1">
    <source>
        <dbReference type="EMBL" id="AYV79221.1"/>
    </source>
</evidence>
<reference evidence="1" key="1">
    <citation type="submission" date="2018-10" db="EMBL/GenBank/DDBJ databases">
        <title>Hidden diversity of soil giant viruses.</title>
        <authorList>
            <person name="Schulz F."/>
            <person name="Alteio L."/>
            <person name="Goudeau D."/>
            <person name="Ryan E.M."/>
            <person name="Malmstrom R.R."/>
            <person name="Blanchard J."/>
            <person name="Woyke T."/>
        </authorList>
    </citation>
    <scope>NUCLEOTIDE SEQUENCE</scope>
    <source>
        <strain evidence="1">FNV1</strain>
    </source>
</reference>
<proteinExistence type="predicted"/>
<accession>A0A3G4ZYY4</accession>
<gene>
    <name evidence="1" type="ORF">Faunusvirus5_30</name>
</gene>
<name>A0A3G4ZYY4_9VIRU</name>
<dbReference type="EMBL" id="MK072136">
    <property type="protein sequence ID" value="AYV79221.1"/>
    <property type="molecule type" value="Genomic_DNA"/>
</dbReference>
<protein>
    <submittedName>
        <fullName evidence="1">Uncharacterized protein</fullName>
    </submittedName>
</protein>
<organism evidence="1">
    <name type="scientific">Faunusvirus sp</name>
    <dbReference type="NCBI Taxonomy" id="2487766"/>
    <lineage>
        <taxon>Viruses</taxon>
        <taxon>Varidnaviria</taxon>
        <taxon>Bamfordvirae</taxon>
        <taxon>Nucleocytoviricota</taxon>
        <taxon>Megaviricetes</taxon>
        <taxon>Imitervirales</taxon>
        <taxon>Mimiviridae</taxon>
    </lineage>
</organism>
<sequence>MNYVYYAYKYNRSNDRNKYAIIYKYHNIILQYCGYFGGIIDSRFYG</sequence>